<evidence type="ECO:0000256" key="1">
    <source>
        <dbReference type="ARBA" id="ARBA00005179"/>
    </source>
</evidence>
<protein>
    <recommendedName>
        <fullName evidence="3">Glutamine amidotransferase domain-containing protein</fullName>
    </recommendedName>
</protein>
<comment type="pathway">
    <text evidence="1">Secondary metabolite biosynthesis.</text>
</comment>
<evidence type="ECO:0000313" key="5">
    <source>
        <dbReference type="Proteomes" id="UP001359559"/>
    </source>
</evidence>
<dbReference type="InterPro" id="IPR044992">
    <property type="entry name" value="ChyE-like"/>
</dbReference>
<dbReference type="SUPFAM" id="SSF52317">
    <property type="entry name" value="Class I glutamine amidotransferase-like"/>
    <property type="match status" value="1"/>
</dbReference>
<dbReference type="GO" id="GO:0005829">
    <property type="term" value="C:cytosol"/>
    <property type="evidence" value="ECO:0007669"/>
    <property type="project" value="TreeGrafter"/>
</dbReference>
<dbReference type="Proteomes" id="UP001359559">
    <property type="component" value="Unassembled WGS sequence"/>
</dbReference>
<evidence type="ECO:0000259" key="3">
    <source>
        <dbReference type="Pfam" id="PF00117"/>
    </source>
</evidence>
<evidence type="ECO:0000256" key="2">
    <source>
        <dbReference type="ARBA" id="ARBA00011083"/>
    </source>
</evidence>
<dbReference type="PROSITE" id="PS51273">
    <property type="entry name" value="GATASE_TYPE_1"/>
    <property type="match status" value="1"/>
</dbReference>
<reference evidence="4 5" key="1">
    <citation type="submission" date="2024-01" db="EMBL/GenBank/DDBJ databases">
        <title>The genomes of 5 underutilized Papilionoideae crops provide insights into root nodulation and disease resistance.</title>
        <authorList>
            <person name="Yuan L."/>
        </authorList>
    </citation>
    <scope>NUCLEOTIDE SEQUENCE [LARGE SCALE GENOMIC DNA]</scope>
    <source>
        <strain evidence="4">LY-2023</strain>
        <tissue evidence="4">Leaf</tissue>
    </source>
</reference>
<organism evidence="4 5">
    <name type="scientific">Clitoria ternatea</name>
    <name type="common">Butterfly pea</name>
    <dbReference type="NCBI Taxonomy" id="43366"/>
    <lineage>
        <taxon>Eukaryota</taxon>
        <taxon>Viridiplantae</taxon>
        <taxon>Streptophyta</taxon>
        <taxon>Embryophyta</taxon>
        <taxon>Tracheophyta</taxon>
        <taxon>Spermatophyta</taxon>
        <taxon>Magnoliopsida</taxon>
        <taxon>eudicotyledons</taxon>
        <taxon>Gunneridae</taxon>
        <taxon>Pentapetalae</taxon>
        <taxon>rosids</taxon>
        <taxon>fabids</taxon>
        <taxon>Fabales</taxon>
        <taxon>Fabaceae</taxon>
        <taxon>Papilionoideae</taxon>
        <taxon>50 kb inversion clade</taxon>
        <taxon>NPAAA clade</taxon>
        <taxon>indigoferoid/millettioid clade</taxon>
        <taxon>Phaseoleae</taxon>
        <taxon>Clitoria</taxon>
    </lineage>
</organism>
<dbReference type="AlphaFoldDB" id="A0AAN9JP25"/>
<keyword evidence="5" id="KW-1185">Reference proteome</keyword>
<dbReference type="InterPro" id="IPR017926">
    <property type="entry name" value="GATASE"/>
</dbReference>
<dbReference type="InterPro" id="IPR029062">
    <property type="entry name" value="Class_I_gatase-like"/>
</dbReference>
<dbReference type="Gene3D" id="3.40.50.880">
    <property type="match status" value="1"/>
</dbReference>
<gene>
    <name evidence="4" type="ORF">RJT34_13480</name>
</gene>
<sequence>MGLGKKRYALLMCGEDSEYLVKRHGGFYGIFGRVLGDEGEEWDLYKVVKQEFPQDHDLPFYDAFLITGSCCDAHANDPWIHSLLTLVNKLDSMHKKILGICFGHQILGRALGGKVDRSPNGWDIGIRTINVSSSSPFPFSSLNLPSKLSIFQCHRDEIQELPGKAEVIGWSEKTGIEMFKYGDHIMGIQGHPEFTYDILSHFVHHLINRNLVLEAFAKDAMAKAASREPDQEILRTLCVTFLKGH</sequence>
<dbReference type="EMBL" id="JAYKXN010000003">
    <property type="protein sequence ID" value="KAK7302588.1"/>
    <property type="molecule type" value="Genomic_DNA"/>
</dbReference>
<proteinExistence type="inferred from homology"/>
<accession>A0AAN9JP25</accession>
<comment type="caution">
    <text evidence="4">The sequence shown here is derived from an EMBL/GenBank/DDBJ whole genome shotgun (WGS) entry which is preliminary data.</text>
</comment>
<dbReference type="PANTHER" id="PTHR42695:SF19">
    <property type="entry name" value="CLASS I GLUTAMINE AMIDOTRANSFERASE"/>
    <property type="match status" value="1"/>
</dbReference>
<comment type="similarity">
    <text evidence="2">Belongs to the peptidase C26 family.</text>
</comment>
<name>A0AAN9JP25_CLITE</name>
<dbReference type="PANTHER" id="PTHR42695">
    <property type="entry name" value="GLUTAMINE AMIDOTRANSFERASE YLR126C-RELATED"/>
    <property type="match status" value="1"/>
</dbReference>
<dbReference type="CDD" id="cd01741">
    <property type="entry name" value="GATase1_1"/>
    <property type="match status" value="1"/>
</dbReference>
<dbReference type="Pfam" id="PF00117">
    <property type="entry name" value="GATase"/>
    <property type="match status" value="1"/>
</dbReference>
<evidence type="ECO:0000313" key="4">
    <source>
        <dbReference type="EMBL" id="KAK7302588.1"/>
    </source>
</evidence>
<feature type="domain" description="Glutamine amidotransferase" evidence="3">
    <location>
        <begin position="61"/>
        <end position="195"/>
    </location>
</feature>